<dbReference type="FunFam" id="3.30.160.60:FF:000358">
    <property type="entry name" value="zinc finger protein 24"/>
    <property type="match status" value="1"/>
</dbReference>
<reference evidence="12" key="3">
    <citation type="submission" date="2025-09" db="UniProtKB">
        <authorList>
            <consortium name="Ensembl"/>
        </authorList>
    </citation>
    <scope>IDENTIFICATION</scope>
</reference>
<dbReference type="Pfam" id="PF00096">
    <property type="entry name" value="zf-C2H2"/>
    <property type="match status" value="3"/>
</dbReference>
<reference evidence="12" key="2">
    <citation type="submission" date="2025-08" db="UniProtKB">
        <authorList>
            <consortium name="Ensembl"/>
        </authorList>
    </citation>
    <scope>IDENTIFICATION</scope>
</reference>
<dbReference type="SMART" id="SM00355">
    <property type="entry name" value="ZnF_C2H2"/>
    <property type="match status" value="3"/>
</dbReference>
<reference evidence="12 13" key="1">
    <citation type="submission" date="2020-06" db="EMBL/GenBank/DDBJ databases">
        <authorList>
            <consortium name="Wellcome Sanger Institute Data Sharing"/>
        </authorList>
    </citation>
    <scope>NUCLEOTIDE SEQUENCE [LARGE SCALE GENOMIC DNA]</scope>
</reference>
<keyword evidence="10" id="KW-0812">Transmembrane</keyword>
<dbReference type="GO" id="GO:0003700">
    <property type="term" value="F:DNA-binding transcription factor activity"/>
    <property type="evidence" value="ECO:0007669"/>
    <property type="project" value="TreeGrafter"/>
</dbReference>
<dbReference type="Ensembl" id="ENSDCDT00010020598.1">
    <property type="protein sequence ID" value="ENSDCDP00010019485.1"/>
    <property type="gene ID" value="ENSDCDG00010008793.1"/>
</dbReference>
<keyword evidence="7" id="KW-0539">Nucleus</keyword>
<comment type="subcellular location">
    <subcellularLocation>
        <location evidence="1">Nucleus</location>
    </subcellularLocation>
</comment>
<dbReference type="GO" id="GO:0000978">
    <property type="term" value="F:RNA polymerase II cis-regulatory region sequence-specific DNA binding"/>
    <property type="evidence" value="ECO:0007669"/>
    <property type="project" value="TreeGrafter"/>
</dbReference>
<dbReference type="Proteomes" id="UP000694580">
    <property type="component" value="Chromosome 2"/>
</dbReference>
<keyword evidence="10" id="KW-1133">Transmembrane helix</keyword>
<protein>
    <recommendedName>
        <fullName evidence="11">C2H2-type domain-containing protein</fullName>
    </recommendedName>
</protein>
<evidence type="ECO:0000256" key="7">
    <source>
        <dbReference type="ARBA" id="ARBA00023242"/>
    </source>
</evidence>
<feature type="compositionally biased region" description="Basic residues" evidence="9">
    <location>
        <begin position="173"/>
        <end position="183"/>
    </location>
</feature>
<dbReference type="GeneTree" id="ENSGT01150000286939"/>
<keyword evidence="3" id="KW-0677">Repeat</keyword>
<keyword evidence="10" id="KW-0472">Membrane</keyword>
<dbReference type="AlphaFoldDB" id="A0AAY4BF03"/>
<evidence type="ECO:0000256" key="4">
    <source>
        <dbReference type="ARBA" id="ARBA00022771"/>
    </source>
</evidence>
<evidence type="ECO:0000256" key="3">
    <source>
        <dbReference type="ARBA" id="ARBA00022737"/>
    </source>
</evidence>
<evidence type="ECO:0000256" key="2">
    <source>
        <dbReference type="ARBA" id="ARBA00022723"/>
    </source>
</evidence>
<sequence length="222" mass="24779">MAAHCSPRVPVQIRGHEYRRFTASCAAVHFSIVFFHWSMVLGPFLVSINCNIPVTESPRDLQSWLRHTRSFPASSVSAPGTDSGAGQKIHTGEKAYRCPDCGKHFITSSHLKTHSYTHTGERPFKCSLCDKQFRQWGGLQVHTRNHMGEKPYRCSVCGYATVTMQQLKKHQLVHTRRGRHSRSSGRADALPDAGSGPAPRSAWSHVSPVAGSFFLFHNNNKL</sequence>
<feature type="region of interest" description="Disordered" evidence="9">
    <location>
        <begin position="173"/>
        <end position="201"/>
    </location>
</feature>
<dbReference type="GO" id="GO:0008270">
    <property type="term" value="F:zinc ion binding"/>
    <property type="evidence" value="ECO:0007669"/>
    <property type="project" value="UniProtKB-KW"/>
</dbReference>
<dbReference type="GO" id="GO:0006357">
    <property type="term" value="P:regulation of transcription by RNA polymerase II"/>
    <property type="evidence" value="ECO:0007669"/>
    <property type="project" value="TreeGrafter"/>
</dbReference>
<dbReference type="InterPro" id="IPR013087">
    <property type="entry name" value="Znf_C2H2_type"/>
</dbReference>
<dbReference type="InterPro" id="IPR036236">
    <property type="entry name" value="Znf_C2H2_sf"/>
</dbReference>
<keyword evidence="5" id="KW-0862">Zinc</keyword>
<dbReference type="FunFam" id="3.30.160.60:FF:001601">
    <property type="entry name" value="Uncharacterized protein, isoform A"/>
    <property type="match status" value="1"/>
</dbReference>
<evidence type="ECO:0000313" key="13">
    <source>
        <dbReference type="Proteomes" id="UP000694580"/>
    </source>
</evidence>
<keyword evidence="6" id="KW-0238">DNA-binding</keyword>
<evidence type="ECO:0000256" key="1">
    <source>
        <dbReference type="ARBA" id="ARBA00004123"/>
    </source>
</evidence>
<dbReference type="FunFam" id="3.30.160.60:FF:002343">
    <property type="entry name" value="Zinc finger protein 33A"/>
    <property type="match status" value="1"/>
</dbReference>
<dbReference type="InterPro" id="IPR050589">
    <property type="entry name" value="Ikaros_C2H2-ZF"/>
</dbReference>
<dbReference type="Gene3D" id="3.30.160.60">
    <property type="entry name" value="Classic Zinc Finger"/>
    <property type="match status" value="3"/>
</dbReference>
<dbReference type="PROSITE" id="PS00028">
    <property type="entry name" value="ZINC_FINGER_C2H2_1"/>
    <property type="match status" value="2"/>
</dbReference>
<evidence type="ECO:0000256" key="8">
    <source>
        <dbReference type="PROSITE-ProRule" id="PRU00042"/>
    </source>
</evidence>
<name>A0AAY4BF03_9TELE</name>
<dbReference type="PROSITE" id="PS50157">
    <property type="entry name" value="ZINC_FINGER_C2H2_2"/>
    <property type="match status" value="3"/>
</dbReference>
<dbReference type="PANTHER" id="PTHR24404:SF114">
    <property type="entry name" value="KLUMPFUSS, ISOFORM B-RELATED"/>
    <property type="match status" value="1"/>
</dbReference>
<evidence type="ECO:0000256" key="10">
    <source>
        <dbReference type="SAM" id="Phobius"/>
    </source>
</evidence>
<proteinExistence type="predicted"/>
<dbReference type="SUPFAM" id="SSF57667">
    <property type="entry name" value="beta-beta-alpha zinc fingers"/>
    <property type="match status" value="2"/>
</dbReference>
<feature type="domain" description="C2H2-type" evidence="11">
    <location>
        <begin position="152"/>
        <end position="179"/>
    </location>
</feature>
<accession>A0AAY4BF03</accession>
<evidence type="ECO:0000313" key="12">
    <source>
        <dbReference type="Ensembl" id="ENSDCDP00010019485.1"/>
    </source>
</evidence>
<dbReference type="PANTHER" id="PTHR24404">
    <property type="entry name" value="ZINC FINGER PROTEIN"/>
    <property type="match status" value="1"/>
</dbReference>
<keyword evidence="2" id="KW-0479">Metal-binding</keyword>
<feature type="domain" description="C2H2-type" evidence="11">
    <location>
        <begin position="124"/>
        <end position="151"/>
    </location>
</feature>
<evidence type="ECO:0000256" key="6">
    <source>
        <dbReference type="ARBA" id="ARBA00023125"/>
    </source>
</evidence>
<keyword evidence="13" id="KW-1185">Reference proteome</keyword>
<evidence type="ECO:0000259" key="11">
    <source>
        <dbReference type="PROSITE" id="PS50157"/>
    </source>
</evidence>
<keyword evidence="4 8" id="KW-0863">Zinc-finger</keyword>
<organism evidence="12 13">
    <name type="scientific">Denticeps clupeoides</name>
    <name type="common">denticle herring</name>
    <dbReference type="NCBI Taxonomy" id="299321"/>
    <lineage>
        <taxon>Eukaryota</taxon>
        <taxon>Metazoa</taxon>
        <taxon>Chordata</taxon>
        <taxon>Craniata</taxon>
        <taxon>Vertebrata</taxon>
        <taxon>Euteleostomi</taxon>
        <taxon>Actinopterygii</taxon>
        <taxon>Neopterygii</taxon>
        <taxon>Teleostei</taxon>
        <taxon>Clupei</taxon>
        <taxon>Clupeiformes</taxon>
        <taxon>Denticipitoidei</taxon>
        <taxon>Denticipitidae</taxon>
        <taxon>Denticeps</taxon>
    </lineage>
</organism>
<feature type="transmembrane region" description="Helical" evidence="10">
    <location>
        <begin position="21"/>
        <end position="46"/>
    </location>
</feature>
<evidence type="ECO:0000256" key="5">
    <source>
        <dbReference type="ARBA" id="ARBA00022833"/>
    </source>
</evidence>
<evidence type="ECO:0000256" key="9">
    <source>
        <dbReference type="SAM" id="MobiDB-lite"/>
    </source>
</evidence>
<dbReference type="GO" id="GO:0005634">
    <property type="term" value="C:nucleus"/>
    <property type="evidence" value="ECO:0007669"/>
    <property type="project" value="UniProtKB-SubCell"/>
</dbReference>
<feature type="domain" description="C2H2-type" evidence="11">
    <location>
        <begin position="96"/>
        <end position="123"/>
    </location>
</feature>